<feature type="transmembrane region" description="Helical" evidence="11">
    <location>
        <begin position="283"/>
        <end position="301"/>
    </location>
</feature>
<evidence type="ECO:0000256" key="1">
    <source>
        <dbReference type="ARBA" id="ARBA00004409"/>
    </source>
</evidence>
<comment type="similarity">
    <text evidence="2">Belongs to the GOSR1 family.</text>
</comment>
<evidence type="ECO:0000256" key="8">
    <source>
        <dbReference type="ARBA" id="ARBA00023034"/>
    </source>
</evidence>
<gene>
    <name evidence="12" type="ORF">T265_11211</name>
</gene>
<proteinExistence type="inferred from homology"/>
<keyword evidence="8" id="KW-0333">Golgi apparatus</keyword>
<dbReference type="GeneID" id="20325379"/>
<evidence type="ECO:0000256" key="7">
    <source>
        <dbReference type="ARBA" id="ARBA00022989"/>
    </source>
</evidence>
<name>A0A074ZYF5_OPIVI</name>
<dbReference type="GO" id="GO:0005797">
    <property type="term" value="C:Golgi medial cisterna"/>
    <property type="evidence" value="ECO:0007669"/>
    <property type="project" value="TreeGrafter"/>
</dbReference>
<evidence type="ECO:0000256" key="6">
    <source>
        <dbReference type="ARBA" id="ARBA00022927"/>
    </source>
</evidence>
<sequence length="302" mass="33614">MIQCSWDELRRQAKALENELDGKLAAFGTLSLRPDSVGSSAHKTSQGSSHFIVSGLNTQDGSFKIPNTREESLESHTRMASDIEQLLQRLTTVNDQMSMFVRDVDKNSTGVASGDGSVRPPSTIPAGQAPGVTSLTAGQLTQLHTVKRHREILRDYAQEFRQTRAKIIAAREREDLLSSVYRDVSNRDSIESTDSSGNQRGTSLHSQSSSATRLLLDEQEKYHRSNRMMDDHLAAASTIRVALRAQRMALRNASSGLHNLATRFPRIKQLIGKIDWRHRKDSIVLGLVIAFCVAFLIIYRLS</sequence>
<dbReference type="AlphaFoldDB" id="A0A074ZYF5"/>
<evidence type="ECO:0000256" key="4">
    <source>
        <dbReference type="ARBA" id="ARBA00022448"/>
    </source>
</evidence>
<dbReference type="GO" id="GO:0031201">
    <property type="term" value="C:SNARE complex"/>
    <property type="evidence" value="ECO:0007669"/>
    <property type="project" value="TreeGrafter"/>
</dbReference>
<dbReference type="OrthoDB" id="422156at2759"/>
<dbReference type="STRING" id="6198.A0A074ZYF5"/>
<dbReference type="GO" id="GO:0005484">
    <property type="term" value="F:SNAP receptor activity"/>
    <property type="evidence" value="ECO:0007669"/>
    <property type="project" value="TreeGrafter"/>
</dbReference>
<dbReference type="GO" id="GO:0048219">
    <property type="term" value="P:inter-Golgi cisterna vesicle-mediated transport"/>
    <property type="evidence" value="ECO:0007669"/>
    <property type="project" value="TreeGrafter"/>
</dbReference>
<dbReference type="GO" id="GO:0005801">
    <property type="term" value="C:cis-Golgi network"/>
    <property type="evidence" value="ECO:0007669"/>
    <property type="project" value="InterPro"/>
</dbReference>
<evidence type="ECO:0000256" key="3">
    <source>
        <dbReference type="ARBA" id="ARBA00015612"/>
    </source>
</evidence>
<dbReference type="GO" id="GO:0000139">
    <property type="term" value="C:Golgi membrane"/>
    <property type="evidence" value="ECO:0007669"/>
    <property type="project" value="UniProtKB-SubCell"/>
</dbReference>
<feature type="compositionally biased region" description="Polar residues" evidence="10">
    <location>
        <begin position="192"/>
        <end position="212"/>
    </location>
</feature>
<dbReference type="Pfam" id="PF12352">
    <property type="entry name" value="V-SNARE_C"/>
    <property type="match status" value="1"/>
</dbReference>
<keyword evidence="13" id="KW-1185">Reference proteome</keyword>
<dbReference type="Proteomes" id="UP000054324">
    <property type="component" value="Unassembled WGS sequence"/>
</dbReference>
<keyword evidence="9 11" id="KW-0472">Membrane</keyword>
<evidence type="ECO:0000256" key="10">
    <source>
        <dbReference type="SAM" id="MobiDB-lite"/>
    </source>
</evidence>
<feature type="region of interest" description="Disordered" evidence="10">
    <location>
        <begin position="188"/>
        <end position="212"/>
    </location>
</feature>
<evidence type="ECO:0000256" key="5">
    <source>
        <dbReference type="ARBA" id="ARBA00022692"/>
    </source>
</evidence>
<dbReference type="PANTHER" id="PTHR21094:SF2">
    <property type="entry name" value="GOLGI SNAP RECEPTOR COMPLEX MEMBER 1"/>
    <property type="match status" value="1"/>
</dbReference>
<dbReference type="GO" id="GO:0015031">
    <property type="term" value="P:protein transport"/>
    <property type="evidence" value="ECO:0007669"/>
    <property type="project" value="UniProtKB-KW"/>
</dbReference>
<dbReference type="RefSeq" id="XP_009176073.1">
    <property type="nucleotide sequence ID" value="XM_009177809.1"/>
</dbReference>
<organism evidence="12 13">
    <name type="scientific">Opisthorchis viverrini</name>
    <name type="common">Southeast Asian liver fluke</name>
    <dbReference type="NCBI Taxonomy" id="6198"/>
    <lineage>
        <taxon>Eukaryota</taxon>
        <taxon>Metazoa</taxon>
        <taxon>Spiralia</taxon>
        <taxon>Lophotrochozoa</taxon>
        <taxon>Platyhelminthes</taxon>
        <taxon>Trematoda</taxon>
        <taxon>Digenea</taxon>
        <taxon>Opisthorchiida</taxon>
        <taxon>Opisthorchiata</taxon>
        <taxon>Opisthorchiidae</taxon>
        <taxon>Opisthorchis</taxon>
    </lineage>
</organism>
<dbReference type="CTD" id="20325379"/>
<evidence type="ECO:0000313" key="13">
    <source>
        <dbReference type="Proteomes" id="UP000054324"/>
    </source>
</evidence>
<dbReference type="KEGG" id="ovi:T265_11211"/>
<dbReference type="InterPro" id="IPR023601">
    <property type="entry name" value="Golgi_SNAP_su1"/>
</dbReference>
<keyword evidence="7 11" id="KW-1133">Transmembrane helix</keyword>
<keyword evidence="4" id="KW-0813">Transport</keyword>
<reference evidence="12 13" key="1">
    <citation type="submission" date="2013-11" db="EMBL/GenBank/DDBJ databases">
        <title>Opisthorchis viverrini - life in the bile duct.</title>
        <authorList>
            <person name="Young N.D."/>
            <person name="Nagarajan N."/>
            <person name="Lin S.J."/>
            <person name="Korhonen P.K."/>
            <person name="Jex A.R."/>
            <person name="Hall R.S."/>
            <person name="Safavi-Hemami H."/>
            <person name="Kaewkong W."/>
            <person name="Bertrand D."/>
            <person name="Gao S."/>
            <person name="Seet Q."/>
            <person name="Wongkham S."/>
            <person name="Teh B.T."/>
            <person name="Wongkham C."/>
            <person name="Intapan P.M."/>
            <person name="Maleewong W."/>
            <person name="Yang X."/>
            <person name="Hu M."/>
            <person name="Wang Z."/>
            <person name="Hofmann A."/>
            <person name="Sternberg P.W."/>
            <person name="Tan P."/>
            <person name="Wang J."/>
            <person name="Gasser R.B."/>
        </authorList>
    </citation>
    <scope>NUCLEOTIDE SEQUENCE [LARGE SCALE GENOMIC DNA]</scope>
</reference>
<dbReference type="EMBL" id="KL597083">
    <property type="protein sequence ID" value="KER20174.1"/>
    <property type="molecule type" value="Genomic_DNA"/>
</dbReference>
<comment type="subcellular location">
    <subcellularLocation>
        <location evidence="1">Golgi apparatus membrane</location>
        <topology evidence="1">Single-pass type IV membrane protein</topology>
    </subcellularLocation>
</comment>
<dbReference type="GO" id="GO:0006906">
    <property type="term" value="P:vesicle fusion"/>
    <property type="evidence" value="ECO:0007669"/>
    <property type="project" value="TreeGrafter"/>
</dbReference>
<evidence type="ECO:0000313" key="12">
    <source>
        <dbReference type="EMBL" id="KER20174.1"/>
    </source>
</evidence>
<accession>A0A074ZYF5</accession>
<evidence type="ECO:0000256" key="2">
    <source>
        <dbReference type="ARBA" id="ARBA00008473"/>
    </source>
</evidence>
<protein>
    <recommendedName>
        <fullName evidence="3">Golgi SNAP receptor complex member 1</fullName>
    </recommendedName>
</protein>
<evidence type="ECO:0000256" key="9">
    <source>
        <dbReference type="ARBA" id="ARBA00023136"/>
    </source>
</evidence>
<keyword evidence="6" id="KW-0653">Protein transport</keyword>
<dbReference type="GO" id="GO:0006888">
    <property type="term" value="P:endoplasmic reticulum to Golgi vesicle-mediated transport"/>
    <property type="evidence" value="ECO:0007669"/>
    <property type="project" value="InterPro"/>
</dbReference>
<dbReference type="PANTHER" id="PTHR21094">
    <property type="entry name" value="GOS-28 SNARE- RELATED"/>
    <property type="match status" value="1"/>
</dbReference>
<evidence type="ECO:0000256" key="11">
    <source>
        <dbReference type="SAM" id="Phobius"/>
    </source>
</evidence>
<keyword evidence="5 11" id="KW-0812">Transmembrane</keyword>